<protein>
    <submittedName>
        <fullName evidence="1">Uncharacterized protein</fullName>
    </submittedName>
</protein>
<gene>
    <name evidence="1" type="ORF">SMB34_17160</name>
</gene>
<reference evidence="1 2" key="1">
    <citation type="submission" date="2013-07" db="EMBL/GenBank/DDBJ databases">
        <title>Thalassospira permensis NBRC 106175 Genome Sequencing.</title>
        <authorList>
            <person name="Lai Q."/>
            <person name="Shao Z."/>
        </authorList>
    </citation>
    <scope>NUCLEOTIDE SEQUENCE [LARGE SCALE GENOMIC DNA]</scope>
    <source>
        <strain evidence="1 2">NBRC 106175</strain>
    </source>
</reference>
<dbReference type="Proteomes" id="UP000027463">
    <property type="component" value="Unassembled WGS sequence"/>
</dbReference>
<sequence>MRDLFAKIPQRMLVIAQKITKVKEFRGLQ</sequence>
<comment type="caution">
    <text evidence="1">The sequence shown here is derived from an EMBL/GenBank/DDBJ whole genome shotgun (WGS) entry which is preliminary data.</text>
</comment>
<evidence type="ECO:0000313" key="1">
    <source>
        <dbReference type="EMBL" id="KEO57160.1"/>
    </source>
</evidence>
<organism evidence="1 2">
    <name type="scientific">Thalassospira permensis NBRC 106175</name>
    <dbReference type="NCBI Taxonomy" id="1353532"/>
    <lineage>
        <taxon>Bacteria</taxon>
        <taxon>Pseudomonadati</taxon>
        <taxon>Pseudomonadota</taxon>
        <taxon>Alphaproteobacteria</taxon>
        <taxon>Rhodospirillales</taxon>
        <taxon>Thalassospiraceae</taxon>
        <taxon>Thalassospira</taxon>
    </lineage>
</organism>
<evidence type="ECO:0000313" key="2">
    <source>
        <dbReference type="Proteomes" id="UP000027463"/>
    </source>
</evidence>
<proteinExistence type="predicted"/>
<dbReference type="EMBL" id="AUNC01000015">
    <property type="protein sequence ID" value="KEO57160.1"/>
    <property type="molecule type" value="Genomic_DNA"/>
</dbReference>
<accession>A0ABR4TNZ3</accession>
<name>A0ABR4TNZ3_9PROT</name>
<keyword evidence="2" id="KW-1185">Reference proteome</keyword>